<reference evidence="3" key="1">
    <citation type="journal article" date="2019" name="Int. J. Syst. Evol. Microbiol.">
        <title>The Global Catalogue of Microorganisms (GCM) 10K type strain sequencing project: providing services to taxonomists for standard genome sequencing and annotation.</title>
        <authorList>
            <consortium name="The Broad Institute Genomics Platform"/>
            <consortium name="The Broad Institute Genome Sequencing Center for Infectious Disease"/>
            <person name="Wu L."/>
            <person name="Ma J."/>
        </authorList>
    </citation>
    <scope>NUCLEOTIDE SEQUENCE [LARGE SCALE GENOMIC DNA]</scope>
    <source>
        <strain evidence="3">KLKA75</strain>
    </source>
</reference>
<keyword evidence="3" id="KW-1185">Reference proteome</keyword>
<comment type="caution">
    <text evidence="2">The sequence shown here is derived from an EMBL/GenBank/DDBJ whole genome shotgun (WGS) entry which is preliminary data.</text>
</comment>
<dbReference type="SMART" id="SM00091">
    <property type="entry name" value="PAS"/>
    <property type="match status" value="1"/>
</dbReference>
<dbReference type="InterPro" id="IPR036388">
    <property type="entry name" value="WH-like_DNA-bd_sf"/>
</dbReference>
<dbReference type="InterPro" id="IPR013656">
    <property type="entry name" value="PAS_4"/>
</dbReference>
<name>A0ABV9U188_9ACTN</name>
<dbReference type="SUPFAM" id="SSF55785">
    <property type="entry name" value="PYP-like sensor domain (PAS domain)"/>
    <property type="match status" value="1"/>
</dbReference>
<dbReference type="SMART" id="SM01012">
    <property type="entry name" value="ANTAR"/>
    <property type="match status" value="1"/>
</dbReference>
<proteinExistence type="predicted"/>
<protein>
    <submittedName>
        <fullName evidence="2">ANTAR domain-containing protein</fullName>
    </submittedName>
</protein>
<feature type="domain" description="ANTAR" evidence="1">
    <location>
        <begin position="177"/>
        <end position="238"/>
    </location>
</feature>
<dbReference type="Gene3D" id="3.30.450.20">
    <property type="entry name" value="PAS domain"/>
    <property type="match status" value="1"/>
</dbReference>
<evidence type="ECO:0000313" key="2">
    <source>
        <dbReference type="EMBL" id="MFC4909569.1"/>
    </source>
</evidence>
<dbReference type="EMBL" id="JBHSIT010000005">
    <property type="protein sequence ID" value="MFC4909569.1"/>
    <property type="molecule type" value="Genomic_DNA"/>
</dbReference>
<dbReference type="Gene3D" id="1.10.10.10">
    <property type="entry name" value="Winged helix-like DNA-binding domain superfamily/Winged helix DNA-binding domain"/>
    <property type="match status" value="1"/>
</dbReference>
<gene>
    <name evidence="2" type="ORF">ACFPCY_19760</name>
</gene>
<dbReference type="InterPro" id="IPR000014">
    <property type="entry name" value="PAS"/>
</dbReference>
<dbReference type="RefSeq" id="WP_378257175.1">
    <property type="nucleotide sequence ID" value="NZ_JBHSIT010000005.1"/>
</dbReference>
<evidence type="ECO:0000313" key="3">
    <source>
        <dbReference type="Proteomes" id="UP001595872"/>
    </source>
</evidence>
<dbReference type="SUPFAM" id="SSF52172">
    <property type="entry name" value="CheY-like"/>
    <property type="match status" value="1"/>
</dbReference>
<dbReference type="InterPro" id="IPR035965">
    <property type="entry name" value="PAS-like_dom_sf"/>
</dbReference>
<accession>A0ABV9U188</accession>
<dbReference type="InterPro" id="IPR011006">
    <property type="entry name" value="CheY-like_superfamily"/>
</dbReference>
<sequence length="244" mass="27046">MNSILKEHRRAEAFRVSDAPLLVIDTDVVIRDVNPAYLKATSRSYEELVGTPLFEAFPDNPDDPRADGVATLSASFERVFREGGRDQLPLQRYDIPAGDILTSGTRKEFVPRVWLPVTTALRDEAGRVVGALHHAEDVTAITRAVQDLGTPSSTDLSRDQRAWTALVLALARETHGHQQARMTVAQLQHALDSRIVIEQAKGVVAAREGIGIDAAFDRLRRYSRNHCRRLHEVARAVVEDGLTV</sequence>
<dbReference type="Proteomes" id="UP001595872">
    <property type="component" value="Unassembled WGS sequence"/>
</dbReference>
<dbReference type="Pfam" id="PF03861">
    <property type="entry name" value="ANTAR"/>
    <property type="match status" value="1"/>
</dbReference>
<evidence type="ECO:0000259" key="1">
    <source>
        <dbReference type="PROSITE" id="PS50921"/>
    </source>
</evidence>
<organism evidence="2 3">
    <name type="scientific">Actinomadura gamaensis</name>
    <dbReference type="NCBI Taxonomy" id="1763541"/>
    <lineage>
        <taxon>Bacteria</taxon>
        <taxon>Bacillati</taxon>
        <taxon>Actinomycetota</taxon>
        <taxon>Actinomycetes</taxon>
        <taxon>Streptosporangiales</taxon>
        <taxon>Thermomonosporaceae</taxon>
        <taxon>Actinomadura</taxon>
    </lineage>
</organism>
<dbReference type="PROSITE" id="PS50921">
    <property type="entry name" value="ANTAR"/>
    <property type="match status" value="1"/>
</dbReference>
<dbReference type="Pfam" id="PF08448">
    <property type="entry name" value="PAS_4"/>
    <property type="match status" value="1"/>
</dbReference>
<dbReference type="InterPro" id="IPR005561">
    <property type="entry name" value="ANTAR"/>
</dbReference>